<evidence type="ECO:0000313" key="2">
    <source>
        <dbReference type="EMBL" id="KXH28626.1"/>
    </source>
</evidence>
<reference evidence="2 3" key="1">
    <citation type="submission" date="2014-02" db="EMBL/GenBank/DDBJ databases">
        <title>The genome sequence of Colletotrichum nymphaeae SA-01.</title>
        <authorList>
            <person name="Baroncelli R."/>
            <person name="Thon M.R."/>
        </authorList>
    </citation>
    <scope>NUCLEOTIDE SEQUENCE [LARGE SCALE GENOMIC DNA]</scope>
    <source>
        <strain evidence="2 3">SA-01</strain>
    </source>
</reference>
<accession>A0A135RY97</accession>
<evidence type="ECO:0000313" key="3">
    <source>
        <dbReference type="Proteomes" id="UP000070054"/>
    </source>
</evidence>
<comment type="caution">
    <text evidence="2">The sequence shown here is derived from an EMBL/GenBank/DDBJ whole genome shotgun (WGS) entry which is preliminary data.</text>
</comment>
<evidence type="ECO:0000256" key="1">
    <source>
        <dbReference type="SAM" id="MobiDB-lite"/>
    </source>
</evidence>
<proteinExistence type="predicted"/>
<gene>
    <name evidence="2" type="ORF">CNYM01_11259</name>
</gene>
<keyword evidence="3" id="KW-1185">Reference proteome</keyword>
<dbReference type="EMBL" id="JEMN01001713">
    <property type="protein sequence ID" value="KXH28626.1"/>
    <property type="molecule type" value="Genomic_DNA"/>
</dbReference>
<dbReference type="Proteomes" id="UP000070054">
    <property type="component" value="Unassembled WGS sequence"/>
</dbReference>
<dbReference type="AlphaFoldDB" id="A0A135RY97"/>
<organism evidence="2 3">
    <name type="scientific">Colletotrichum nymphaeae SA-01</name>
    <dbReference type="NCBI Taxonomy" id="1460502"/>
    <lineage>
        <taxon>Eukaryota</taxon>
        <taxon>Fungi</taxon>
        <taxon>Dikarya</taxon>
        <taxon>Ascomycota</taxon>
        <taxon>Pezizomycotina</taxon>
        <taxon>Sordariomycetes</taxon>
        <taxon>Hypocreomycetidae</taxon>
        <taxon>Glomerellales</taxon>
        <taxon>Glomerellaceae</taxon>
        <taxon>Colletotrichum</taxon>
        <taxon>Colletotrichum acutatum species complex</taxon>
    </lineage>
</organism>
<sequence length="117" mass="13340">MAKMEHIPEQTRPGITALKLPADIAHLVAQADNLMITPNGAVEKGQLQTQEHRHVTVFELPRTDKKLAMVHEFMKKLFRNLILRRARSSSTERNKYSECRIGSRQSRTCLSQESASE</sequence>
<name>A0A135RY97_9PEZI</name>
<feature type="region of interest" description="Disordered" evidence="1">
    <location>
        <begin position="87"/>
        <end position="117"/>
    </location>
</feature>
<feature type="compositionally biased region" description="Polar residues" evidence="1">
    <location>
        <begin position="103"/>
        <end position="117"/>
    </location>
</feature>
<protein>
    <submittedName>
        <fullName evidence="2">Uncharacterized protein</fullName>
    </submittedName>
</protein>